<evidence type="ECO:0000256" key="2">
    <source>
        <dbReference type="ARBA" id="ARBA00022801"/>
    </source>
</evidence>
<comment type="caution">
    <text evidence="11">The sequence shown here is derived from an EMBL/GenBank/DDBJ whole genome shotgun (WGS) entry which is preliminary data.</text>
</comment>
<keyword evidence="2 7" id="KW-0378">Hydrolase</keyword>
<reference evidence="11" key="1">
    <citation type="submission" date="2022-12" db="EMBL/GenBank/DDBJ databases">
        <title>Reference genome sequencing for broad-spectrum identification of bacterial and archaeal isolates by mass spectrometry.</title>
        <authorList>
            <person name="Sekiguchi Y."/>
            <person name="Tourlousse D.M."/>
        </authorList>
    </citation>
    <scope>NUCLEOTIDE SEQUENCE</scope>
    <source>
        <strain evidence="11">LLR39Z86</strain>
    </source>
</reference>
<evidence type="ECO:0000313" key="11">
    <source>
        <dbReference type="EMBL" id="GLI44862.1"/>
    </source>
</evidence>
<dbReference type="GO" id="GO:0030247">
    <property type="term" value="F:polysaccharide binding"/>
    <property type="evidence" value="ECO:0007669"/>
    <property type="project" value="UniProtKB-UniRule"/>
</dbReference>
<dbReference type="Proteomes" id="UP001144313">
    <property type="component" value="Unassembled WGS sequence"/>
</dbReference>
<dbReference type="PANTHER" id="PTHR34142">
    <property type="entry name" value="ENDO-BETA-1,4-GLUCANASE A"/>
    <property type="match status" value="1"/>
</dbReference>
<dbReference type="SUPFAM" id="SSF49384">
    <property type="entry name" value="Carbohydrate-binding domain"/>
    <property type="match status" value="1"/>
</dbReference>
<comment type="similarity">
    <text evidence="7">Belongs to the glycosyl hydrolase 5 (cellulase A) family.</text>
</comment>
<evidence type="ECO:0000256" key="1">
    <source>
        <dbReference type="ARBA" id="ARBA00000966"/>
    </source>
</evidence>
<feature type="region of interest" description="Disordered" evidence="8">
    <location>
        <begin position="344"/>
        <end position="375"/>
    </location>
</feature>
<dbReference type="GO" id="GO:0030245">
    <property type="term" value="P:cellulose catabolic process"/>
    <property type="evidence" value="ECO:0007669"/>
    <property type="project" value="UniProtKB-KW"/>
</dbReference>
<organism evidence="11 12">
    <name type="scientific">Glycomyces algeriensis</name>
    <dbReference type="NCBI Taxonomy" id="256037"/>
    <lineage>
        <taxon>Bacteria</taxon>
        <taxon>Bacillati</taxon>
        <taxon>Actinomycetota</taxon>
        <taxon>Actinomycetes</taxon>
        <taxon>Glycomycetales</taxon>
        <taxon>Glycomycetaceae</taxon>
        <taxon>Glycomyces</taxon>
    </lineage>
</organism>
<dbReference type="SMART" id="SM00637">
    <property type="entry name" value="CBD_II"/>
    <property type="match status" value="1"/>
</dbReference>
<protein>
    <recommendedName>
        <fullName evidence="7">Endoglucanase</fullName>
        <ecNumber evidence="7">3.2.1.4</ecNumber>
    </recommendedName>
</protein>
<dbReference type="Gene3D" id="2.60.40.290">
    <property type="match status" value="1"/>
</dbReference>
<evidence type="ECO:0000256" key="9">
    <source>
        <dbReference type="SAM" id="Phobius"/>
    </source>
</evidence>
<comment type="catalytic activity">
    <reaction evidence="1 7">
        <text>Endohydrolysis of (1-&gt;4)-beta-D-glucosidic linkages in cellulose, lichenin and cereal beta-D-glucans.</text>
        <dbReference type="EC" id="3.2.1.4"/>
    </reaction>
</comment>
<dbReference type="InterPro" id="IPR012291">
    <property type="entry name" value="CBM2_carb-bd_dom_sf"/>
</dbReference>
<dbReference type="RefSeq" id="WP_270115607.1">
    <property type="nucleotide sequence ID" value="NZ_BAAAOL010000001.1"/>
</dbReference>
<dbReference type="InterPro" id="IPR001919">
    <property type="entry name" value="CBD2"/>
</dbReference>
<keyword evidence="4 7" id="KW-0119">Carbohydrate metabolism</keyword>
<dbReference type="InterPro" id="IPR017853">
    <property type="entry name" value="GH"/>
</dbReference>
<evidence type="ECO:0000256" key="5">
    <source>
        <dbReference type="ARBA" id="ARBA00023295"/>
    </source>
</evidence>
<keyword evidence="6 7" id="KW-0624">Polysaccharide degradation</keyword>
<keyword evidence="3 7" id="KW-0136">Cellulose degradation</keyword>
<keyword evidence="9" id="KW-0812">Transmembrane</keyword>
<dbReference type="SUPFAM" id="SSF51445">
    <property type="entry name" value="(Trans)glycosidases"/>
    <property type="match status" value="1"/>
</dbReference>
<sequence>MDTGIPDAVPSRRRQSRRRMRKWLMATATALAVVFAGVWQLLPASAQQSGGFSVDGTQLIDANGNPFIMRGTSHADVWYQGEFASYGEISDLGANTVRVVLGSGQRGWGTSSASRVADIIAECKAQQLICVLEVHDTTGYGEQSGAATLDQAVDYWQSIQSVLEGEEEYVLINIGNEPWGNQNTSGWLNATKSAIQQMRAAGFDHTLVVDAPNWGQDWEKRMLNGAPEVAAADTQGNTVFSVHMYEVYTSAQSVIDYFEAFEQMNLPLIVGEFGNIHGGQNVAWQTIQSEAQARGIGWLAWSYSGNGSGVEHLDQVTSFNPSQLTTWGQGVFNGANGIGNTAERATVFGDDPDPTTTTPTSTPSEEPTTGGPTEGDCTAKIAVGSSWGSGWQGNVSVTASQGAVDGWRLTWTWAGTTRITSSWNADLTASGANVTAEDVGWNATVASGQTREVFGFIASGPTGAPTVTCEAI</sequence>
<dbReference type="Pfam" id="PF00553">
    <property type="entry name" value="CBM_2"/>
    <property type="match status" value="1"/>
</dbReference>
<evidence type="ECO:0000313" key="12">
    <source>
        <dbReference type="Proteomes" id="UP001144313"/>
    </source>
</evidence>
<dbReference type="InterPro" id="IPR008965">
    <property type="entry name" value="CBM2/CBM3_carb-bd_dom_sf"/>
</dbReference>
<evidence type="ECO:0000256" key="6">
    <source>
        <dbReference type="ARBA" id="ARBA00023326"/>
    </source>
</evidence>
<proteinExistence type="inferred from homology"/>
<name>A0A9W6LI98_9ACTN</name>
<dbReference type="Gene3D" id="3.20.20.80">
    <property type="entry name" value="Glycosidases"/>
    <property type="match status" value="1"/>
</dbReference>
<dbReference type="GO" id="GO:0008810">
    <property type="term" value="F:cellulase activity"/>
    <property type="evidence" value="ECO:0007669"/>
    <property type="project" value="UniProtKB-EC"/>
</dbReference>
<dbReference type="AlphaFoldDB" id="A0A9W6LI98"/>
<feature type="domain" description="CBM2" evidence="10">
    <location>
        <begin position="370"/>
        <end position="472"/>
    </location>
</feature>
<evidence type="ECO:0000256" key="7">
    <source>
        <dbReference type="RuleBase" id="RU361153"/>
    </source>
</evidence>
<gene>
    <name evidence="11" type="ORF">GALLR39Z86_47120</name>
</gene>
<evidence type="ECO:0000256" key="3">
    <source>
        <dbReference type="ARBA" id="ARBA00023001"/>
    </source>
</evidence>
<evidence type="ECO:0000256" key="8">
    <source>
        <dbReference type="SAM" id="MobiDB-lite"/>
    </source>
</evidence>
<keyword evidence="9" id="KW-1133">Transmembrane helix</keyword>
<accession>A0A9W6LI98</accession>
<feature type="transmembrane region" description="Helical" evidence="9">
    <location>
        <begin position="23"/>
        <end position="42"/>
    </location>
</feature>
<feature type="compositionally biased region" description="Low complexity" evidence="8">
    <location>
        <begin position="354"/>
        <end position="375"/>
    </location>
</feature>
<dbReference type="EC" id="3.2.1.4" evidence="7"/>
<keyword evidence="5 7" id="KW-0326">Glycosidase</keyword>
<dbReference type="EMBL" id="BSDT01000001">
    <property type="protein sequence ID" value="GLI44862.1"/>
    <property type="molecule type" value="Genomic_DNA"/>
</dbReference>
<dbReference type="InterPro" id="IPR001547">
    <property type="entry name" value="Glyco_hydro_5"/>
</dbReference>
<dbReference type="PANTHER" id="PTHR34142:SF1">
    <property type="entry name" value="GLYCOSIDE HYDROLASE FAMILY 5 DOMAIN-CONTAINING PROTEIN"/>
    <property type="match status" value="1"/>
</dbReference>
<dbReference type="PROSITE" id="PS51173">
    <property type="entry name" value="CBM2"/>
    <property type="match status" value="1"/>
</dbReference>
<keyword evidence="9" id="KW-0472">Membrane</keyword>
<evidence type="ECO:0000259" key="10">
    <source>
        <dbReference type="PROSITE" id="PS51173"/>
    </source>
</evidence>
<keyword evidence="12" id="KW-1185">Reference proteome</keyword>
<dbReference type="Pfam" id="PF00150">
    <property type="entry name" value="Cellulase"/>
    <property type="match status" value="1"/>
</dbReference>
<evidence type="ECO:0000256" key="4">
    <source>
        <dbReference type="ARBA" id="ARBA00023277"/>
    </source>
</evidence>